<evidence type="ECO:0000256" key="1">
    <source>
        <dbReference type="ARBA" id="ARBA00022612"/>
    </source>
</evidence>
<evidence type="ECO:0000256" key="3">
    <source>
        <dbReference type="SAM" id="MobiDB-lite"/>
    </source>
</evidence>
<keyword evidence="1" id="KW-1188">Viral release from host cell</keyword>
<evidence type="ECO:0000313" key="5">
    <source>
        <dbReference type="EMBL" id="TVX91764.1"/>
    </source>
</evidence>
<dbReference type="AlphaFoldDB" id="A0A559IVX5"/>
<dbReference type="PANTHER" id="PTHR37813:SF1">
    <property type="entry name" value="FELS-2 PROPHAGE PROTEIN"/>
    <property type="match status" value="1"/>
</dbReference>
<gene>
    <name evidence="5" type="ORF">FPZ44_01030</name>
</gene>
<dbReference type="EMBL" id="VNJK01000001">
    <property type="protein sequence ID" value="TVX91764.1"/>
    <property type="molecule type" value="Genomic_DNA"/>
</dbReference>
<feature type="region of interest" description="Disordered" evidence="3">
    <location>
        <begin position="824"/>
        <end position="845"/>
    </location>
</feature>
<feature type="compositionally biased region" description="Low complexity" evidence="3">
    <location>
        <begin position="739"/>
        <end position="758"/>
    </location>
</feature>
<dbReference type="PANTHER" id="PTHR37813">
    <property type="entry name" value="FELS-2 PROPHAGE PROTEIN"/>
    <property type="match status" value="1"/>
</dbReference>
<dbReference type="Pfam" id="PF10145">
    <property type="entry name" value="PhageMin_Tail"/>
    <property type="match status" value="1"/>
</dbReference>
<feature type="coiled-coil region" evidence="2">
    <location>
        <begin position="6"/>
        <end position="51"/>
    </location>
</feature>
<dbReference type="Proteomes" id="UP000318102">
    <property type="component" value="Unassembled WGS sequence"/>
</dbReference>
<name>A0A559IVX5_9BACL</name>
<keyword evidence="2" id="KW-0175">Coiled coil</keyword>
<accession>A0A559IVX5</accession>
<dbReference type="InterPro" id="IPR010090">
    <property type="entry name" value="Phage_tape_meas"/>
</dbReference>
<dbReference type="OrthoDB" id="2666067at2"/>
<comment type="caution">
    <text evidence="5">The sequence shown here is derived from an EMBL/GenBank/DDBJ whole genome shotgun (WGS) entry which is preliminary data.</text>
</comment>
<evidence type="ECO:0000259" key="4">
    <source>
        <dbReference type="Pfam" id="PF10145"/>
    </source>
</evidence>
<dbReference type="NCBIfam" id="TIGR01760">
    <property type="entry name" value="tape_meas_TP901"/>
    <property type="match status" value="1"/>
</dbReference>
<feature type="region of interest" description="Disordered" evidence="3">
    <location>
        <begin position="521"/>
        <end position="573"/>
    </location>
</feature>
<feature type="compositionally biased region" description="Basic and acidic residues" evidence="3">
    <location>
        <begin position="533"/>
        <end position="546"/>
    </location>
</feature>
<evidence type="ECO:0000256" key="2">
    <source>
        <dbReference type="SAM" id="Coils"/>
    </source>
</evidence>
<keyword evidence="6" id="KW-1185">Reference proteome</keyword>
<feature type="domain" description="Phage tail tape measure protein" evidence="4">
    <location>
        <begin position="161"/>
        <end position="353"/>
    </location>
</feature>
<sequence length="845" mass="90810">MDVKLQKQTQQELRILNKKIDGLSNVGNNLIRSIEDQIDQLKATTKQTLNTLAKVAVDFSLSQRSSVGTNNQIILREIIREKVIHVQVQGKGPSNPTIKPAPKEYKKMEPKVDTKLSITKPDASWNIFSLFPNHQISATYDNKLNQIVKDNEQFTKLRHLALNESERLPHSKNSVTQSQIQLAEYGRSADEIMSMSPAANNLSVSQNVDLGQATTINHDLLKAFSANALDAAKFNDMLIVAKKEMGTTLNETANELISIAKPANDAGVAAEEAAASMMLLHAQNIKGERASSAFTNVMSSLKQPTDQINELFNNSGVTLKDSNNNLNDLTTVLPVLREHMKGLTLNEKAAFVKENINSEDPWGTVRFIEQSNNLTSQSSKISEAQKNSSTHAEATAISKDTVGLNSIANTQNVMMDSLRSTFPDLYSAIAGVSAGFASLSGVTQFLIAAITVALFNLDKIKKVKSFVSKKDTKPSELAQSCCCKKDSDSGSASTTPKRTETYGNKKKNRFTSFFDFKKKQPLKETGSSFPPRSSKEARQSRAEHNKQLKQQAPSPLSEATSDSSKGPVGKPKGKAGVITGLVTGGVAGYSLSNFFTGSSGESSPVSEVVNAASTAAQVADAVQTVQSVTTQTTQTAATQAAQTASTASAQAKAAAETASTAKKASWGKRLLDGARTVSKATRVLRLNPVGFLGGMALDAGLWAADKWLFGEDKEKKEPEPPKPQPKPPETIQKTVEAASSTTTTSFRPNTVAPTSVVPSAVPAAPTPAPIGAGSGTMDINTNSNVVMNLNVTGLVDQKMIEEIKRIAREQYDASFRSFERHILDKMPKPKPPAPPIQGKGGAMSY</sequence>
<reference evidence="5 6" key="1">
    <citation type="submission" date="2019-07" db="EMBL/GenBank/DDBJ databases">
        <authorList>
            <person name="Kim J."/>
        </authorList>
    </citation>
    <scope>NUCLEOTIDE SEQUENCE [LARGE SCALE GENOMIC DNA]</scope>
    <source>
        <strain evidence="5 6">N4</strain>
    </source>
</reference>
<organism evidence="5 6">
    <name type="scientific">Paenibacillus agilis</name>
    <dbReference type="NCBI Taxonomy" id="3020863"/>
    <lineage>
        <taxon>Bacteria</taxon>
        <taxon>Bacillati</taxon>
        <taxon>Bacillota</taxon>
        <taxon>Bacilli</taxon>
        <taxon>Bacillales</taxon>
        <taxon>Paenibacillaceae</taxon>
        <taxon>Paenibacillus</taxon>
    </lineage>
</organism>
<dbReference type="RefSeq" id="WP_144986582.1">
    <property type="nucleotide sequence ID" value="NZ_VNJK01000001.1"/>
</dbReference>
<feature type="compositionally biased region" description="Polar residues" evidence="3">
    <location>
        <begin position="548"/>
        <end position="564"/>
    </location>
</feature>
<proteinExistence type="predicted"/>
<feature type="region of interest" description="Disordered" evidence="3">
    <location>
        <begin position="713"/>
        <end position="758"/>
    </location>
</feature>
<protein>
    <submittedName>
        <fullName evidence="5">Phage tail tape measure protein</fullName>
    </submittedName>
</protein>
<feature type="region of interest" description="Disordered" evidence="3">
    <location>
        <begin position="478"/>
        <end position="503"/>
    </location>
</feature>
<evidence type="ECO:0000313" key="6">
    <source>
        <dbReference type="Proteomes" id="UP000318102"/>
    </source>
</evidence>